<protein>
    <submittedName>
        <fullName evidence="25">Uncharacterized protein</fullName>
    </submittedName>
</protein>
<dbReference type="CDD" id="cd14066">
    <property type="entry name" value="STKc_IRAK"/>
    <property type="match status" value="3"/>
</dbReference>
<evidence type="ECO:0000256" key="18">
    <source>
        <dbReference type="ARBA" id="ARBA00058961"/>
    </source>
</evidence>
<keyword evidence="13 21" id="KW-0472">Membrane</keyword>
<dbReference type="PROSITE" id="PS01187">
    <property type="entry name" value="EGF_CA"/>
    <property type="match status" value="2"/>
</dbReference>
<evidence type="ECO:0000256" key="19">
    <source>
        <dbReference type="PROSITE-ProRule" id="PRU00076"/>
    </source>
</evidence>
<evidence type="ECO:0000259" key="23">
    <source>
        <dbReference type="PROSITE" id="PS50011"/>
    </source>
</evidence>
<feature type="domain" description="EGF-like" evidence="24">
    <location>
        <begin position="294"/>
        <end position="331"/>
    </location>
</feature>
<evidence type="ECO:0000259" key="24">
    <source>
        <dbReference type="PROSITE" id="PS50026"/>
    </source>
</evidence>
<comment type="subcellular location">
    <subcellularLocation>
        <location evidence="1">Membrane</location>
        <topology evidence="1">Single-pass type I membrane protein</topology>
    </subcellularLocation>
</comment>
<dbReference type="InterPro" id="IPR017441">
    <property type="entry name" value="Protein_kinase_ATP_BS"/>
</dbReference>
<keyword evidence="6 21" id="KW-0812">Transmembrane</keyword>
<keyword evidence="2" id="KW-0723">Serine/threonine-protein kinase</keyword>
<dbReference type="GO" id="GO:0030247">
    <property type="term" value="F:polysaccharide binding"/>
    <property type="evidence" value="ECO:0007669"/>
    <property type="project" value="InterPro"/>
</dbReference>
<evidence type="ECO:0000256" key="1">
    <source>
        <dbReference type="ARBA" id="ARBA00004479"/>
    </source>
</evidence>
<dbReference type="GO" id="GO:0005886">
    <property type="term" value="C:plasma membrane"/>
    <property type="evidence" value="ECO:0007669"/>
    <property type="project" value="TreeGrafter"/>
</dbReference>
<dbReference type="EMBL" id="JARBHA010000018">
    <property type="protein sequence ID" value="KAJ9673504.1"/>
    <property type="molecule type" value="Genomic_DNA"/>
</dbReference>
<keyword evidence="7 22" id="KW-0732">Signal</keyword>
<dbReference type="InterPro" id="IPR049883">
    <property type="entry name" value="NOTCH1_EGF-like"/>
</dbReference>
<dbReference type="Gene3D" id="1.10.510.10">
    <property type="entry name" value="Transferase(Phosphotransferase) domain 1"/>
    <property type="match status" value="3"/>
</dbReference>
<dbReference type="CDD" id="cd00054">
    <property type="entry name" value="EGF_CA"/>
    <property type="match status" value="2"/>
</dbReference>
<evidence type="ECO:0000256" key="16">
    <source>
        <dbReference type="ARBA" id="ARBA00047558"/>
    </source>
</evidence>
<feature type="domain" description="Protein kinase" evidence="23">
    <location>
        <begin position="419"/>
        <end position="710"/>
    </location>
</feature>
<evidence type="ECO:0000256" key="12">
    <source>
        <dbReference type="ARBA" id="ARBA00022989"/>
    </source>
</evidence>
<feature type="transmembrane region" description="Helical" evidence="21">
    <location>
        <begin position="1043"/>
        <end position="1067"/>
    </location>
</feature>
<feature type="binding site" evidence="20">
    <location>
        <position position="448"/>
    </location>
    <ligand>
        <name>ATP</name>
        <dbReference type="ChEBI" id="CHEBI:30616"/>
    </ligand>
</feature>
<keyword evidence="26" id="KW-1185">Reference proteome</keyword>
<dbReference type="InterPro" id="IPR000152">
    <property type="entry name" value="EGF-type_Asp/Asn_hydroxyl_site"/>
</dbReference>
<evidence type="ECO:0000256" key="2">
    <source>
        <dbReference type="ARBA" id="ARBA00022527"/>
    </source>
</evidence>
<dbReference type="Pfam" id="PF13947">
    <property type="entry name" value="GUB_WAK_bind"/>
    <property type="match status" value="2"/>
</dbReference>
<dbReference type="PANTHER" id="PTHR27005">
    <property type="entry name" value="WALL-ASSOCIATED RECEPTOR KINASE-LIKE 21"/>
    <property type="match status" value="1"/>
</dbReference>
<dbReference type="PROSITE" id="PS00010">
    <property type="entry name" value="ASX_HYDROXYL"/>
    <property type="match status" value="2"/>
</dbReference>
<dbReference type="InterPro" id="IPR045274">
    <property type="entry name" value="WAK-like"/>
</dbReference>
<evidence type="ECO:0000256" key="9">
    <source>
        <dbReference type="ARBA" id="ARBA00022741"/>
    </source>
</evidence>
<evidence type="ECO:0000256" key="7">
    <source>
        <dbReference type="ARBA" id="ARBA00022729"/>
    </source>
</evidence>
<gene>
    <name evidence="25" type="ORF">PVL29_023205</name>
</gene>
<keyword evidence="12 21" id="KW-1133">Transmembrane helix</keyword>
<dbReference type="PROSITE" id="PS50026">
    <property type="entry name" value="EGF_3"/>
    <property type="match status" value="3"/>
</dbReference>
<keyword evidence="9 20" id="KW-0547">Nucleotide-binding</keyword>
<evidence type="ECO:0000256" key="11">
    <source>
        <dbReference type="ARBA" id="ARBA00022840"/>
    </source>
</evidence>
<evidence type="ECO:0000313" key="26">
    <source>
        <dbReference type="Proteomes" id="UP001168098"/>
    </source>
</evidence>
<feature type="transmembrane region" description="Helical" evidence="21">
    <location>
        <begin position="347"/>
        <end position="368"/>
    </location>
</feature>
<dbReference type="GO" id="GO:0007166">
    <property type="term" value="P:cell surface receptor signaling pathway"/>
    <property type="evidence" value="ECO:0007669"/>
    <property type="project" value="InterPro"/>
</dbReference>
<comment type="catalytic activity">
    <reaction evidence="16">
        <text>L-seryl-[protein] + ATP = O-phospho-L-seryl-[protein] + ADP + H(+)</text>
        <dbReference type="Rhea" id="RHEA:17989"/>
        <dbReference type="Rhea" id="RHEA-COMP:9863"/>
        <dbReference type="Rhea" id="RHEA-COMP:11604"/>
        <dbReference type="ChEBI" id="CHEBI:15378"/>
        <dbReference type="ChEBI" id="CHEBI:29999"/>
        <dbReference type="ChEBI" id="CHEBI:30616"/>
        <dbReference type="ChEBI" id="CHEBI:83421"/>
        <dbReference type="ChEBI" id="CHEBI:456216"/>
    </reaction>
</comment>
<dbReference type="SMART" id="SM00181">
    <property type="entry name" value="EGF"/>
    <property type="match status" value="4"/>
</dbReference>
<evidence type="ECO:0000313" key="25">
    <source>
        <dbReference type="EMBL" id="KAJ9673504.1"/>
    </source>
</evidence>
<dbReference type="Pfam" id="PF00069">
    <property type="entry name" value="Pkinase"/>
    <property type="match status" value="3"/>
</dbReference>
<evidence type="ECO:0000256" key="15">
    <source>
        <dbReference type="ARBA" id="ARBA00023180"/>
    </source>
</evidence>
<keyword evidence="10" id="KW-0418">Kinase</keyword>
<dbReference type="PROSITE" id="PS50011">
    <property type="entry name" value="PROTEIN_KINASE_DOM"/>
    <property type="match status" value="3"/>
</dbReference>
<name>A0AA38YN23_VITRO</name>
<dbReference type="GO" id="GO:0005524">
    <property type="term" value="F:ATP binding"/>
    <property type="evidence" value="ECO:0007669"/>
    <property type="project" value="UniProtKB-UniRule"/>
</dbReference>
<keyword evidence="15" id="KW-0325">Glycoprotein</keyword>
<dbReference type="GO" id="GO:0005509">
    <property type="term" value="F:calcium ion binding"/>
    <property type="evidence" value="ECO:0007669"/>
    <property type="project" value="InterPro"/>
</dbReference>
<keyword evidence="11 20" id="KW-0067">ATP-binding</keyword>
<organism evidence="25 26">
    <name type="scientific">Vitis rotundifolia</name>
    <name type="common">Muscadine grape</name>
    <dbReference type="NCBI Taxonomy" id="103349"/>
    <lineage>
        <taxon>Eukaryota</taxon>
        <taxon>Viridiplantae</taxon>
        <taxon>Streptophyta</taxon>
        <taxon>Embryophyta</taxon>
        <taxon>Tracheophyta</taxon>
        <taxon>Spermatophyta</taxon>
        <taxon>Magnoliopsida</taxon>
        <taxon>eudicotyledons</taxon>
        <taxon>Gunneridae</taxon>
        <taxon>Pentapetalae</taxon>
        <taxon>rosids</taxon>
        <taxon>Vitales</taxon>
        <taxon>Vitaceae</taxon>
        <taxon>Viteae</taxon>
        <taxon>Vitis</taxon>
    </lineage>
</organism>
<evidence type="ECO:0000256" key="13">
    <source>
        <dbReference type="ARBA" id="ARBA00023136"/>
    </source>
</evidence>
<dbReference type="InterPro" id="IPR018097">
    <property type="entry name" value="EGF_Ca-bd_CS"/>
</dbReference>
<comment type="caution">
    <text evidence="25">The sequence shown here is derived from an EMBL/GenBank/DDBJ whole genome shotgun (WGS) entry which is preliminary data.</text>
</comment>
<sequence>MDYQCIKLMHAVLLWVIAAAAAAAAGTASAQTIAPDCQATCGGVTIPYPFGTMEGCYLNRNYLITCNNTFSPPKPFLRTGNIEVLNISLVDHYLRVLTAVGSDCYDETGGRRQVTARTTLSRFPFSNTRNKFTAIGCDTFAVIMNGMNGQSISTGCLSMCDSIQSVTNGSCSGIGCCQTSIPKGLLNFNVTVSSFSNHSDILSFNPCSYTFLTEEDSFNFSSADLIDLQNRSHVPTVLDWAVGEQTCEEARKNSTSFACQANSICFDSNNDYGYQCNCLAGYQGNPYLPSGCQDIDECEDPNLNQCTKNCINTLGSYTCSCPKGYHGDGRQDGEGCIPDDRLLAIKIAIGISVGFLALIIGSSWLYWIHKRRKFIKLKEKFFWQNGGLMLQQQLSGQEGSNETVKIFTAEELEKATNKYDEGKIIGTGGYGTVYKGILVDGRTVAIKKSKIVDQSQIEQFINEVVILSQINHRNVVKLLGCCLETEVPLLVYEFITNGTLFDHIHDEGKASNITWEARLRIAAETAEVLSYLHSAASIPIIHRDVKSNNILLDDNYTAKVSDFGASRLVPMDQSQLSTMVQGTLGYLDPEYLQTSQLTEKSDVYSFGVVLVELLTGKQVLSFDRSEEQRSLAMYFLSSLKEDRLFQVLENYIMKDENTQQIKEVATLAKKCLRVKGEERPTMKDVTMELERIRKMKNNRRIDIKLMHAMLLWVIAAAAKAASQTIKPDCEATCGEVSIPYPFGTREGCYLNDDFLIACNHSLSPHTPFLWNSSFNLQVLNISIEDHRLRIYTFVGRDCYDKMGKQYDQPTLAYAKLPKFPFSDKGNKFTAIGCDTIAVFNGLNGADDFTTGCLSLCNSIQSVTNGSCSGIGCCQTSNIPKGLFNYRASVRSFYNHTKVWSFNPCSYAFLAEEESFNFSSADLKDLQNRTVFPTLLDWAVGNKTCEEAKKNLTSYACKENSDCYNSDNGPGYRCNCSSGYQGNPYLPNGCQDIDECADPKRNECTKVCINTPGNYTCSCPKGYHGNGRQDENGDGCTPHDDQLLIVKIAVGIFIGLIALLITSSWLYWGLKKRKFIKLKEKFFQQNGGLMLQQQLHGREGSSESVKIFTAEELEKATNKYDEDTIIGRGGYGTVYKGILADGRVVAIKKSKLVDQTQIEQFINEVVVLSQINHRNVVKLLGCCLETEVPLLVYEFITNGTLFDYIHNKSKASSISWETRLRIAAETAGVLSYLHSSASIPIIHRDVKSTNILLDDNYTAKVSDFGASRLVPLDQTQLSTMVQGTLGYLDPEYLHTSQLTEKSDVYSFGVVLVELLTGKKALSFDRPEEERSLAMHFLSSLKNDRLFQILEDYIVPNDENMEQLKAVAKLAKRCLEVKGEERPTMKEVARELDGMRMMTKHPWVNIELNPEETECVGIGLISLLIGSSWLYWGLKKRKFIKLKEEFFQQNGGLMLQKQLSKREGSTETIKIFTGAELEKATNKYNESKIIGHGGYGTVYKGTLTDGRIVAIKKSKMVDKSQIEQFINEVLVLSQINHRNVVKLLGCCLETKVPLLVYEFITNGTLFDHIHNKSNTSIIPWEIRLRIATETAGVLSYLHSAASTPIIHRDVKSTNILLDDNYTAKVSDFGASRLVPLDQTQLSTMVQGTLGYLDPEYLLTSQLTEKSDVYSFGVVLVELLTGEKALSFDRSEDKRSLAMYFLFSLKDDCLFQVLDEHIVNEENIEQLKEAAKLAKRCLRLKGDERPTMKAVAMELEGLRIMKTHPWIDSQENERLCSDFTHTYDDGDGNSNGVTISAIYESLRGHMMLPVNDRR</sequence>
<feature type="binding site" evidence="20">
    <location>
        <position position="1511"/>
    </location>
    <ligand>
        <name>ATP</name>
        <dbReference type="ChEBI" id="CHEBI:30616"/>
    </ligand>
</feature>
<dbReference type="SMART" id="SM00220">
    <property type="entry name" value="S_TKc"/>
    <property type="match status" value="3"/>
</dbReference>
<keyword evidence="3 19" id="KW-0245">EGF-like domain</keyword>
<proteinExistence type="predicted"/>
<feature type="disulfide bond" evidence="19">
    <location>
        <begin position="259"/>
        <end position="276"/>
    </location>
</feature>
<evidence type="ECO:0000256" key="10">
    <source>
        <dbReference type="ARBA" id="ARBA00022777"/>
    </source>
</evidence>
<accession>A0AA38YN23</accession>
<keyword evidence="4" id="KW-0597">Phosphoprotein</keyword>
<evidence type="ECO:0000256" key="22">
    <source>
        <dbReference type="SAM" id="SignalP"/>
    </source>
</evidence>
<evidence type="ECO:0000256" key="5">
    <source>
        <dbReference type="ARBA" id="ARBA00022679"/>
    </source>
</evidence>
<evidence type="ECO:0000256" key="14">
    <source>
        <dbReference type="ARBA" id="ARBA00023157"/>
    </source>
</evidence>
<keyword evidence="5" id="KW-0808">Transferase</keyword>
<feature type="binding site" evidence="20">
    <location>
        <position position="1148"/>
    </location>
    <ligand>
        <name>ATP</name>
        <dbReference type="ChEBI" id="CHEBI:30616"/>
    </ligand>
</feature>
<dbReference type="InterPro" id="IPR025287">
    <property type="entry name" value="WAK_GUB"/>
</dbReference>
<dbReference type="PROSITE" id="PS00108">
    <property type="entry name" value="PROTEIN_KINASE_ST"/>
    <property type="match status" value="3"/>
</dbReference>
<feature type="domain" description="EGF-like" evidence="24">
    <location>
        <begin position="251"/>
        <end position="293"/>
    </location>
</feature>
<dbReference type="GO" id="GO:0004674">
    <property type="term" value="F:protein serine/threonine kinase activity"/>
    <property type="evidence" value="ECO:0007669"/>
    <property type="project" value="UniProtKB-KW"/>
</dbReference>
<dbReference type="InterPro" id="IPR001881">
    <property type="entry name" value="EGF-like_Ca-bd_dom"/>
</dbReference>
<dbReference type="FunFam" id="2.10.25.10:FF:000038">
    <property type="entry name" value="Fibrillin 2"/>
    <property type="match status" value="2"/>
</dbReference>
<feature type="domain" description="Protein kinase" evidence="23">
    <location>
        <begin position="1482"/>
        <end position="1764"/>
    </location>
</feature>
<feature type="domain" description="EGF-like" evidence="24">
    <location>
        <begin position="991"/>
        <end position="1028"/>
    </location>
</feature>
<dbReference type="FunFam" id="1.10.510.10:FF:000084">
    <property type="entry name" value="Wall-associated receptor kinase 2"/>
    <property type="match status" value="3"/>
</dbReference>
<dbReference type="Gene3D" id="2.10.25.10">
    <property type="entry name" value="Laminin"/>
    <property type="match status" value="4"/>
</dbReference>
<comment type="catalytic activity">
    <reaction evidence="17">
        <text>L-threonyl-[protein] + ATP = O-phospho-L-threonyl-[protein] + ADP + H(+)</text>
        <dbReference type="Rhea" id="RHEA:46608"/>
        <dbReference type="Rhea" id="RHEA-COMP:11060"/>
        <dbReference type="Rhea" id="RHEA-COMP:11605"/>
        <dbReference type="ChEBI" id="CHEBI:15378"/>
        <dbReference type="ChEBI" id="CHEBI:30013"/>
        <dbReference type="ChEBI" id="CHEBI:30616"/>
        <dbReference type="ChEBI" id="CHEBI:61977"/>
        <dbReference type="ChEBI" id="CHEBI:456216"/>
    </reaction>
</comment>
<dbReference type="PANTHER" id="PTHR27005:SF468">
    <property type="entry name" value="OS01G0310500 PROTEIN"/>
    <property type="match status" value="1"/>
</dbReference>
<dbReference type="Pfam" id="PF07645">
    <property type="entry name" value="EGF_CA"/>
    <property type="match status" value="2"/>
</dbReference>
<evidence type="ECO:0000256" key="8">
    <source>
        <dbReference type="ARBA" id="ARBA00022737"/>
    </source>
</evidence>
<evidence type="ECO:0000256" key="17">
    <source>
        <dbReference type="ARBA" id="ARBA00047951"/>
    </source>
</evidence>
<feature type="domain" description="Protein kinase" evidence="23">
    <location>
        <begin position="1119"/>
        <end position="1402"/>
    </location>
</feature>
<comment type="function">
    <text evidence="18">Serine/threonine-protein kinase that may function as a signaling receptor of extracellular matrix component. Binding to pectin may have significance in the control of cell expansion, morphogenesis and development.</text>
</comment>
<dbReference type="FunFam" id="3.30.200.20:FF:000043">
    <property type="entry name" value="Wall-associated receptor kinase 2"/>
    <property type="match status" value="3"/>
</dbReference>
<dbReference type="Gene3D" id="3.30.200.20">
    <property type="entry name" value="Phosphorylase Kinase, domain 1"/>
    <property type="match status" value="3"/>
</dbReference>
<dbReference type="FunFam" id="2.10.25.10:FF:000628">
    <property type="entry name" value="Wall-associated receptor kinase 2"/>
    <property type="match status" value="2"/>
</dbReference>
<dbReference type="InterPro" id="IPR008271">
    <property type="entry name" value="Ser/Thr_kinase_AS"/>
</dbReference>
<reference evidence="25 26" key="1">
    <citation type="journal article" date="2023" name="BMC Biotechnol.">
        <title>Vitis rotundifolia cv Carlos genome sequencing.</title>
        <authorList>
            <person name="Huff M."/>
            <person name="Hulse-Kemp A."/>
            <person name="Scheffler B."/>
            <person name="Youngblood R."/>
            <person name="Simpson S."/>
            <person name="Babiker E."/>
            <person name="Staton M."/>
        </authorList>
    </citation>
    <scope>NUCLEOTIDE SEQUENCE [LARGE SCALE GENOMIC DNA]</scope>
    <source>
        <tissue evidence="25">Leaf</tissue>
    </source>
</reference>
<dbReference type="SUPFAM" id="SSF56112">
    <property type="entry name" value="Protein kinase-like (PK-like)"/>
    <property type="match status" value="3"/>
</dbReference>
<dbReference type="InterPro" id="IPR000742">
    <property type="entry name" value="EGF"/>
</dbReference>
<dbReference type="Proteomes" id="UP001168098">
    <property type="component" value="Unassembled WGS sequence"/>
</dbReference>
<keyword evidence="8" id="KW-0677">Repeat</keyword>
<evidence type="ECO:0000256" key="20">
    <source>
        <dbReference type="PROSITE-ProRule" id="PRU10141"/>
    </source>
</evidence>
<feature type="chain" id="PRO_5041370735" evidence="22">
    <location>
        <begin position="31"/>
        <end position="1811"/>
    </location>
</feature>
<feature type="signal peptide" evidence="22">
    <location>
        <begin position="1"/>
        <end position="30"/>
    </location>
</feature>
<dbReference type="SMART" id="SM00179">
    <property type="entry name" value="EGF_CA"/>
    <property type="match status" value="2"/>
</dbReference>
<dbReference type="InterPro" id="IPR000719">
    <property type="entry name" value="Prot_kinase_dom"/>
</dbReference>
<keyword evidence="14 19" id="KW-1015">Disulfide bond</keyword>
<evidence type="ECO:0000256" key="4">
    <source>
        <dbReference type="ARBA" id="ARBA00022553"/>
    </source>
</evidence>
<dbReference type="SUPFAM" id="SSF57196">
    <property type="entry name" value="EGF/Laminin"/>
    <property type="match status" value="2"/>
</dbReference>
<evidence type="ECO:0000256" key="6">
    <source>
        <dbReference type="ARBA" id="ARBA00022692"/>
    </source>
</evidence>
<evidence type="ECO:0000256" key="3">
    <source>
        <dbReference type="ARBA" id="ARBA00022536"/>
    </source>
</evidence>
<evidence type="ECO:0000256" key="21">
    <source>
        <dbReference type="SAM" id="Phobius"/>
    </source>
</evidence>
<dbReference type="PROSITE" id="PS00107">
    <property type="entry name" value="PROTEIN_KINASE_ATP"/>
    <property type="match status" value="3"/>
</dbReference>
<comment type="caution">
    <text evidence="19">Lacks conserved residue(s) required for the propagation of feature annotation.</text>
</comment>
<dbReference type="InterPro" id="IPR011009">
    <property type="entry name" value="Kinase-like_dom_sf"/>
</dbReference>